<dbReference type="Gene3D" id="1.10.3470.10">
    <property type="entry name" value="ABC transporter involved in vitamin B12 uptake, BtuC"/>
    <property type="match status" value="1"/>
</dbReference>
<dbReference type="EMBL" id="CP002156">
    <property type="protein sequence ID" value="ADM10777.1"/>
    <property type="molecule type" value="Genomic_DNA"/>
</dbReference>
<feature type="transmembrane region" description="Helical" evidence="8">
    <location>
        <begin position="286"/>
        <end position="304"/>
    </location>
</feature>
<dbReference type="KEGG" id="pbr:PB2503_00030"/>
<feature type="transmembrane region" description="Helical" evidence="8">
    <location>
        <begin position="145"/>
        <end position="170"/>
    </location>
</feature>
<dbReference type="FunFam" id="1.10.3470.10:FF:000001">
    <property type="entry name" value="Vitamin B12 ABC transporter permease BtuC"/>
    <property type="match status" value="1"/>
</dbReference>
<feature type="transmembrane region" description="Helical" evidence="8">
    <location>
        <begin position="114"/>
        <end position="136"/>
    </location>
</feature>
<dbReference type="GO" id="GO:0022857">
    <property type="term" value="F:transmembrane transporter activity"/>
    <property type="evidence" value="ECO:0007669"/>
    <property type="project" value="InterPro"/>
</dbReference>
<keyword evidence="10" id="KW-1185">Reference proteome</keyword>
<feature type="transmembrane region" description="Helical" evidence="8">
    <location>
        <begin position="85"/>
        <end position="108"/>
    </location>
</feature>
<dbReference type="GO" id="GO:0005886">
    <property type="term" value="C:plasma membrane"/>
    <property type="evidence" value="ECO:0007669"/>
    <property type="project" value="UniProtKB-SubCell"/>
</dbReference>
<evidence type="ECO:0000256" key="2">
    <source>
        <dbReference type="ARBA" id="ARBA00007935"/>
    </source>
</evidence>
<keyword evidence="6 8" id="KW-1133">Transmembrane helix</keyword>
<keyword evidence="3" id="KW-0813">Transport</keyword>
<reference evidence="10" key="1">
    <citation type="submission" date="2010-08" db="EMBL/GenBank/DDBJ databases">
        <title>Genome sequence of Parvularcula bermudensis HTCC2503.</title>
        <authorList>
            <person name="Kang D.-M."/>
            <person name="Oh H.-M."/>
            <person name="Cho J.-C."/>
        </authorList>
    </citation>
    <scope>NUCLEOTIDE SEQUENCE [LARGE SCALE GENOMIC DNA]</scope>
    <source>
        <strain evidence="10">ATCC BAA-594 / HTCC2503 / KCTC 12087</strain>
    </source>
</reference>
<evidence type="ECO:0000256" key="4">
    <source>
        <dbReference type="ARBA" id="ARBA00022475"/>
    </source>
</evidence>
<reference evidence="9 10" key="2">
    <citation type="journal article" date="2011" name="J. Bacteriol.">
        <title>Complete genome sequence of strain HTCC2503T of Parvularcula bermudensis, the type species of the order "Parvularculales" in the class Alphaproteobacteria.</title>
        <authorList>
            <person name="Oh H.M."/>
            <person name="Kang I."/>
            <person name="Vergin K.L."/>
            <person name="Kang D."/>
            <person name="Rhee K.H."/>
            <person name="Giovannoni S.J."/>
            <person name="Cho J.C."/>
        </authorList>
    </citation>
    <scope>NUCLEOTIDE SEQUENCE [LARGE SCALE GENOMIC DNA]</scope>
    <source>
        <strain evidence="10">ATCC BAA-594 / HTCC2503 / KCTC 12087</strain>
    </source>
</reference>
<evidence type="ECO:0000256" key="1">
    <source>
        <dbReference type="ARBA" id="ARBA00004651"/>
    </source>
</evidence>
<evidence type="ECO:0000313" key="10">
    <source>
        <dbReference type="Proteomes" id="UP000001302"/>
    </source>
</evidence>
<evidence type="ECO:0000256" key="3">
    <source>
        <dbReference type="ARBA" id="ARBA00022448"/>
    </source>
</evidence>
<name>E0THI5_PARBH</name>
<feature type="transmembrane region" description="Helical" evidence="8">
    <location>
        <begin position="311"/>
        <end position="328"/>
    </location>
</feature>
<dbReference type="SUPFAM" id="SSF81345">
    <property type="entry name" value="ABC transporter involved in vitamin B12 uptake, BtuC"/>
    <property type="match status" value="1"/>
</dbReference>
<dbReference type="CDD" id="cd06550">
    <property type="entry name" value="TM_ABC_iron-siderophores_like"/>
    <property type="match status" value="1"/>
</dbReference>
<evidence type="ECO:0000256" key="5">
    <source>
        <dbReference type="ARBA" id="ARBA00022692"/>
    </source>
</evidence>
<evidence type="ECO:0000313" key="9">
    <source>
        <dbReference type="EMBL" id="ADM10777.1"/>
    </source>
</evidence>
<dbReference type="STRING" id="314260.PB2503_00030"/>
<evidence type="ECO:0000256" key="6">
    <source>
        <dbReference type="ARBA" id="ARBA00022989"/>
    </source>
</evidence>
<dbReference type="Proteomes" id="UP000001302">
    <property type="component" value="Chromosome"/>
</dbReference>
<dbReference type="InterPro" id="IPR000522">
    <property type="entry name" value="ABC_transptr_permease_BtuC"/>
</dbReference>
<accession>E0THI5</accession>
<organism evidence="9 10">
    <name type="scientific">Parvularcula bermudensis (strain ATCC BAA-594 / HTCC2503 / KCTC 12087)</name>
    <dbReference type="NCBI Taxonomy" id="314260"/>
    <lineage>
        <taxon>Bacteria</taxon>
        <taxon>Pseudomonadati</taxon>
        <taxon>Pseudomonadota</taxon>
        <taxon>Alphaproteobacteria</taxon>
        <taxon>Parvularculales</taxon>
        <taxon>Parvularculaceae</taxon>
        <taxon>Parvularcula</taxon>
    </lineage>
</organism>
<dbReference type="PANTHER" id="PTHR30472:SF25">
    <property type="entry name" value="ABC TRANSPORTER PERMEASE PROTEIN MJ0876-RELATED"/>
    <property type="match status" value="1"/>
</dbReference>
<dbReference type="Pfam" id="PF01032">
    <property type="entry name" value="FecCD"/>
    <property type="match status" value="1"/>
</dbReference>
<dbReference type="GO" id="GO:0033214">
    <property type="term" value="P:siderophore-iron import into cell"/>
    <property type="evidence" value="ECO:0007669"/>
    <property type="project" value="TreeGrafter"/>
</dbReference>
<keyword evidence="5 8" id="KW-0812">Transmembrane</keyword>
<gene>
    <name evidence="9" type="ordered locus">PB2503_00030</name>
</gene>
<protein>
    <submittedName>
        <fullName evidence="9">Hemin ABC transporter permease protein</fullName>
    </submittedName>
</protein>
<keyword evidence="7 8" id="KW-0472">Membrane</keyword>
<dbReference type="eggNOG" id="COG0609">
    <property type="taxonomic scope" value="Bacteria"/>
</dbReference>
<comment type="similarity">
    <text evidence="2">Belongs to the binding-protein-dependent transport system permease family. FecCD subfamily.</text>
</comment>
<dbReference type="InterPro" id="IPR037294">
    <property type="entry name" value="ABC_BtuC-like"/>
</dbReference>
<proteinExistence type="inferred from homology"/>
<dbReference type="AlphaFoldDB" id="E0THI5"/>
<sequence length="337" mass="33998">MVVLSCGVLALVFGVLGILLGPLKVSLPDVLAILTGSDIAGQVKTGVVLNIRLPRMVLGFAVGASLGVSGAAMQGFFRNPLADPALIGVSAGGALAAVAVIVLGGAVLSGLTEALGSFALPVAAFFGSLVIVFLIYRLAMQEGRVIVATMLLAGVAANSLAVSGIGYLTFLADDTQLRDLTFWTLGSLGGATWDRAVPAIALMAIGVAGILTLARPLNSLLFGEADAAALGTNVERTKRLAALCTALSVGAATAVCGVIGFVGLVVPHLVRLVTGPDHRFVLPGSALLGGVLVLGADLVARLAVSPAELPLGVVTSVLGAPFFFWLLLRDKKRGGFG</sequence>
<comment type="subcellular location">
    <subcellularLocation>
        <location evidence="1">Cell membrane</location>
        <topology evidence="1">Multi-pass membrane protein</topology>
    </subcellularLocation>
</comment>
<evidence type="ECO:0000256" key="7">
    <source>
        <dbReference type="ARBA" id="ARBA00023136"/>
    </source>
</evidence>
<keyword evidence="4" id="KW-1003">Cell membrane</keyword>
<feature type="transmembrane region" description="Helical" evidence="8">
    <location>
        <begin position="196"/>
        <end position="214"/>
    </location>
</feature>
<evidence type="ECO:0000256" key="8">
    <source>
        <dbReference type="SAM" id="Phobius"/>
    </source>
</evidence>
<feature type="transmembrane region" description="Helical" evidence="8">
    <location>
        <begin position="56"/>
        <end position="73"/>
    </location>
</feature>
<dbReference type="HOGENOM" id="CLU_013016_0_3_5"/>
<dbReference type="PANTHER" id="PTHR30472">
    <property type="entry name" value="FERRIC ENTEROBACTIN TRANSPORT SYSTEM PERMEASE PROTEIN"/>
    <property type="match status" value="1"/>
</dbReference>
<feature type="transmembrane region" description="Helical" evidence="8">
    <location>
        <begin position="240"/>
        <end position="266"/>
    </location>
</feature>